<dbReference type="Gene3D" id="1.25.40.720">
    <property type="entry name" value="Telomere length regulation protein 2, C-terminal domain"/>
    <property type="match status" value="1"/>
</dbReference>
<dbReference type="EMBL" id="JBBXJM010000004">
    <property type="protein sequence ID" value="KAL1408560.1"/>
    <property type="molecule type" value="Genomic_DNA"/>
</dbReference>
<evidence type="ECO:0000256" key="1">
    <source>
        <dbReference type="ARBA" id="ARBA00006133"/>
    </source>
</evidence>
<dbReference type="PANTHER" id="PTHR15830:SF10">
    <property type="entry name" value="TELOMERE LENGTH REGULATION PROTEIN TEL2 HOMOLOG"/>
    <property type="match status" value="1"/>
</dbReference>
<proteinExistence type="inferred from homology"/>
<dbReference type="InterPro" id="IPR051970">
    <property type="entry name" value="TEL2_Regulation"/>
</dbReference>
<gene>
    <name evidence="4" type="primary">TEL2</name>
    <name evidence="4" type="ORF">Q8F55_005373</name>
</gene>
<dbReference type="InterPro" id="IPR038528">
    <property type="entry name" value="TEL2_C_sf"/>
</dbReference>
<feature type="domain" description="Telomere length regulation protein conserved" evidence="3">
    <location>
        <begin position="669"/>
        <end position="780"/>
    </location>
</feature>
<evidence type="ECO:0000313" key="5">
    <source>
        <dbReference type="Proteomes" id="UP001565368"/>
    </source>
</evidence>
<dbReference type="GeneID" id="95986416"/>
<sequence length="1090" mass="115786">MTPPLSASFTKLIDHIAIAIPTTMAEGDDPAAALRSLRDALRAPPATAEDFTFALSTALDALGLSPTSIAAAPGAPRAIARALPTAQQALLACLPTFLPALDARARTLVDSLFVPLKRGDTIAAGRAVALTSYLNLGAMLAPSPPSPLPAESRPFLLETLGHLATGYGLDDTYWACYAASAQPLMWADALRALASLPARAANAVGRWREAGWAGEVPPQLVPRAYFDNVARRLEGLSYELAQAGAEPAPLREAYAKLAGLGLLAAPSAEAGPAPALFPAFLPPALAHLHPEEGTLPPYPVGFFPALLLPLPASTLAALTDSLAQHLAFRLASASSPLEPDVPDERVRRAAVVLAGFLGPAAVGADSWAPLLQTLLRAGGEDIPKVALRRSIVAWATGGGVSAAKQLIDRIMDVWSDPKQIKFGVYGQIFGLTHSLILALSLLPQYDPYLVGLASRAQFMQAVQSFLSHPSTKIRRLGMLVAEILSELTIVDSGEDGPTEEETMAELQADLEDDSMGEEPRKRNRKPVKARRLRFTGMWDGSGDGKDECRWLRRSLGVKDTDAVLSDDPSGTAWLLGWDKDVEPEPEVAKPSAVELPSPKLEPTRGRKHQSRPKIVMLDDDQANDPLEGYAESDPGSSRSASPTPSFLEEVAADPTLAIDATKKKKLKRPVYVRQLVELLRDKDKPESIEMGLEWGEGLVRAKRNFGGEVVENAVDVAQAAISLSDPYHLDDFDKKRQGLVTALVACSPRNVPPFLAEQYFSASYSLLQKSVMLTAMAMGARELAGLPVPDPPRTTRRVDFPSKTLPPALHKQYIMPQDQPEQQQQGQLEDAADDMRKLLLSKGARQGEETVPELARQRRLRVGEPARQKVAVEGSLAAKQMAAKPAQQPPVAPFSSVAAEFFVLPLINRFWEYFQDASVRETSAIASGGRYRGAGTGLVLSPMALEKFLLTLALLIHAARHAPTFLAVLAPAALELATTVGARHQAAPDLDGQADTSPQAQVVSAALGLALAALDTAVDLDKGRTFALDAPALVLGAGEWAHGVFEAESGGAKASGGGREGRLRAAAAGVVVKVAEIGEAFGGLGGGLGR</sequence>
<evidence type="ECO:0000256" key="2">
    <source>
        <dbReference type="SAM" id="MobiDB-lite"/>
    </source>
</evidence>
<feature type="compositionally biased region" description="Polar residues" evidence="2">
    <location>
        <begin position="634"/>
        <end position="644"/>
    </location>
</feature>
<evidence type="ECO:0000259" key="3">
    <source>
        <dbReference type="Pfam" id="PF10193"/>
    </source>
</evidence>
<organism evidence="4 5">
    <name type="scientific">Vanrija albida</name>
    <dbReference type="NCBI Taxonomy" id="181172"/>
    <lineage>
        <taxon>Eukaryota</taxon>
        <taxon>Fungi</taxon>
        <taxon>Dikarya</taxon>
        <taxon>Basidiomycota</taxon>
        <taxon>Agaricomycotina</taxon>
        <taxon>Tremellomycetes</taxon>
        <taxon>Trichosporonales</taxon>
        <taxon>Trichosporonaceae</taxon>
        <taxon>Vanrija</taxon>
    </lineage>
</organism>
<reference evidence="4 5" key="1">
    <citation type="submission" date="2023-08" db="EMBL/GenBank/DDBJ databases">
        <title>Annotated Genome Sequence of Vanrija albida AlHP1.</title>
        <authorList>
            <person name="Herzog R."/>
        </authorList>
    </citation>
    <scope>NUCLEOTIDE SEQUENCE [LARGE SCALE GENOMIC DNA]</scope>
    <source>
        <strain evidence="4 5">AlHP1</strain>
    </source>
</reference>
<accession>A0ABR3Q1N9</accession>
<name>A0ABR3Q1N9_9TREE</name>
<protein>
    <submittedName>
        <fullName evidence="4">Telomere binding protein</fullName>
    </submittedName>
</protein>
<dbReference type="Proteomes" id="UP001565368">
    <property type="component" value="Unassembled WGS sequence"/>
</dbReference>
<comment type="caution">
    <text evidence="4">The sequence shown here is derived from an EMBL/GenBank/DDBJ whole genome shotgun (WGS) entry which is preliminary data.</text>
</comment>
<dbReference type="RefSeq" id="XP_069208504.1">
    <property type="nucleotide sequence ID" value="XM_069353862.1"/>
</dbReference>
<keyword evidence="5" id="KW-1185">Reference proteome</keyword>
<dbReference type="PANTHER" id="PTHR15830">
    <property type="entry name" value="TELOMERE LENGTH REGULATION PROTEIN TEL2 FAMILY MEMBER"/>
    <property type="match status" value="1"/>
</dbReference>
<evidence type="ECO:0000313" key="4">
    <source>
        <dbReference type="EMBL" id="KAL1408560.1"/>
    </source>
</evidence>
<feature type="region of interest" description="Disordered" evidence="2">
    <location>
        <begin position="583"/>
        <end position="644"/>
    </location>
</feature>
<dbReference type="Pfam" id="PF10193">
    <property type="entry name" value="Telomere_reg-2"/>
    <property type="match status" value="1"/>
</dbReference>
<dbReference type="InterPro" id="IPR019337">
    <property type="entry name" value="Telomere_length_regulation_dom"/>
</dbReference>
<comment type="similarity">
    <text evidence="1">Belongs to the TEL2 family.</text>
</comment>